<reference evidence="1" key="1">
    <citation type="journal article" date="2014" name="Front. Microbiol.">
        <title>High frequency of phylogenetically diverse reductive dehalogenase-homologous genes in deep subseafloor sedimentary metagenomes.</title>
        <authorList>
            <person name="Kawai M."/>
            <person name="Futagami T."/>
            <person name="Toyoda A."/>
            <person name="Takaki Y."/>
            <person name="Nishi S."/>
            <person name="Hori S."/>
            <person name="Arai W."/>
            <person name="Tsubouchi T."/>
            <person name="Morono Y."/>
            <person name="Uchiyama I."/>
            <person name="Ito T."/>
            <person name="Fujiyama A."/>
            <person name="Inagaki F."/>
            <person name="Takami H."/>
        </authorList>
    </citation>
    <scope>NUCLEOTIDE SEQUENCE</scope>
    <source>
        <strain evidence="1">Expedition CK06-06</strain>
    </source>
</reference>
<organism evidence="1">
    <name type="scientific">marine sediment metagenome</name>
    <dbReference type="NCBI Taxonomy" id="412755"/>
    <lineage>
        <taxon>unclassified sequences</taxon>
        <taxon>metagenomes</taxon>
        <taxon>ecological metagenomes</taxon>
    </lineage>
</organism>
<sequence>MADILDGLFENHQEGEDESDLPVITDLAKKCPVLHDFVRFTKWKGSSVEPPKLGYGLHQGKLYVSLTDTERRRSLRVECATFIGGCIKIENHIAQGALASLWYWWPTKGKTPRKKPAG</sequence>
<comment type="caution">
    <text evidence="1">The sequence shown here is derived from an EMBL/GenBank/DDBJ whole genome shotgun (WGS) entry which is preliminary data.</text>
</comment>
<accession>X1AL56</accession>
<gene>
    <name evidence="1" type="ORF">S01H4_02394</name>
</gene>
<dbReference type="AlphaFoldDB" id="X1AL56"/>
<proteinExistence type="predicted"/>
<dbReference type="EMBL" id="BART01000517">
    <property type="protein sequence ID" value="GAG73178.1"/>
    <property type="molecule type" value="Genomic_DNA"/>
</dbReference>
<name>X1AL56_9ZZZZ</name>
<protein>
    <submittedName>
        <fullName evidence="1">Uncharacterized protein</fullName>
    </submittedName>
</protein>
<evidence type="ECO:0000313" key="1">
    <source>
        <dbReference type="EMBL" id="GAG73178.1"/>
    </source>
</evidence>